<comment type="caution">
    <text evidence="6">The sequence shown here is derived from an EMBL/GenBank/DDBJ whole genome shotgun (WGS) entry which is preliminary data.</text>
</comment>
<evidence type="ECO:0000256" key="3">
    <source>
        <dbReference type="ARBA" id="ARBA00048462"/>
    </source>
</evidence>
<dbReference type="InterPro" id="IPR001227">
    <property type="entry name" value="Ac_transferase_dom_sf"/>
</dbReference>
<dbReference type="Proteomes" id="UP000263486">
    <property type="component" value="Unassembled WGS sequence"/>
</dbReference>
<dbReference type="InterPro" id="IPR024925">
    <property type="entry name" value="Malonyl_CoA-ACP_transAc"/>
</dbReference>
<dbReference type="SUPFAM" id="SSF52151">
    <property type="entry name" value="FabD/lysophospholipase-like"/>
    <property type="match status" value="1"/>
</dbReference>
<dbReference type="SUPFAM" id="SSF55048">
    <property type="entry name" value="Probable ACP-binding domain of malonyl-CoA ACP transacylase"/>
    <property type="match status" value="1"/>
</dbReference>
<dbReference type="GO" id="GO:0004314">
    <property type="term" value="F:[acyl-carrier-protein] S-malonyltransferase activity"/>
    <property type="evidence" value="ECO:0007669"/>
    <property type="project" value="UniProtKB-EC"/>
</dbReference>
<dbReference type="InterPro" id="IPR004410">
    <property type="entry name" value="Malonyl_CoA-ACP_transAc_FabD"/>
</dbReference>
<feature type="domain" description="Malonyl-CoA:ACP transacylase (MAT)" evidence="5">
    <location>
        <begin position="7"/>
        <end position="294"/>
    </location>
</feature>
<comment type="similarity">
    <text evidence="4">Belongs to the fabD family.</text>
</comment>
<keyword evidence="1 4" id="KW-0808">Transferase</keyword>
<dbReference type="RefSeq" id="WP_114640955.1">
    <property type="nucleotide sequence ID" value="NZ_JAACIO010000001.1"/>
</dbReference>
<dbReference type="InterPro" id="IPR014043">
    <property type="entry name" value="Acyl_transferase_dom"/>
</dbReference>
<evidence type="ECO:0000256" key="4">
    <source>
        <dbReference type="PIRNR" id="PIRNR000446"/>
    </source>
</evidence>
<dbReference type="EMBL" id="QUAJ01000001">
    <property type="protein sequence ID" value="REI43236.1"/>
    <property type="molecule type" value="Genomic_DNA"/>
</dbReference>
<comment type="catalytic activity">
    <reaction evidence="3 4">
        <text>holo-[ACP] + malonyl-CoA = malonyl-[ACP] + CoA</text>
        <dbReference type="Rhea" id="RHEA:41792"/>
        <dbReference type="Rhea" id="RHEA-COMP:9623"/>
        <dbReference type="Rhea" id="RHEA-COMP:9685"/>
        <dbReference type="ChEBI" id="CHEBI:57287"/>
        <dbReference type="ChEBI" id="CHEBI:57384"/>
        <dbReference type="ChEBI" id="CHEBI:64479"/>
        <dbReference type="ChEBI" id="CHEBI:78449"/>
        <dbReference type="EC" id="2.3.1.39"/>
    </reaction>
</comment>
<dbReference type="Pfam" id="PF00698">
    <property type="entry name" value="Acyl_transf_1"/>
    <property type="match status" value="1"/>
</dbReference>
<dbReference type="Gene3D" id="3.30.70.250">
    <property type="entry name" value="Malonyl-CoA ACP transacylase, ACP-binding"/>
    <property type="match status" value="1"/>
</dbReference>
<gene>
    <name evidence="6" type="primary">fabD</name>
    <name evidence="6" type="ORF">DYH56_00860</name>
</gene>
<dbReference type="Gene3D" id="3.40.366.10">
    <property type="entry name" value="Malonyl-Coenzyme A Acyl Carrier Protein, domain 2"/>
    <property type="match status" value="1"/>
</dbReference>
<evidence type="ECO:0000313" key="6">
    <source>
        <dbReference type="EMBL" id="REI43236.1"/>
    </source>
</evidence>
<keyword evidence="2 4" id="KW-0012">Acyltransferase</keyword>
<keyword evidence="7" id="KW-1185">Reference proteome</keyword>
<protein>
    <recommendedName>
        <fullName evidence="4">Malonyl CoA-acyl carrier protein transacylase</fullName>
        <ecNumber evidence="4">2.3.1.39</ecNumber>
    </recommendedName>
</protein>
<sequence>MSKIAFIYPGQGTQYVGMGKELYETNEMAKKYFDEIFDSLDLDLKETMFNGPEEKLKQTKYTQPAIVTMSLVLTKLLKDSGIEADYAAGHSLGEYSALGTANVLSTCDTVRLTALRGEIMNVVSGEVDGTMAAIIGLESAKIEEICESIDGIVEAVNYNEPKQTVIAGSKDAIAAACEKLKEAGAKRAMVLAVSGPFHSSLMKPAGDRLKADFDKFNFMEGNIEILSNTGVEFLKDAAKIKEELYHQTFGPVRWVETIEKLRDNGVTKFYEIGPGKVLKGLVRKIDKTLEVVNVESI</sequence>
<dbReference type="PIRSF" id="PIRSF000446">
    <property type="entry name" value="Mct"/>
    <property type="match status" value="1"/>
</dbReference>
<proteinExistence type="inferred from homology"/>
<evidence type="ECO:0000313" key="7">
    <source>
        <dbReference type="Proteomes" id="UP000263486"/>
    </source>
</evidence>
<evidence type="ECO:0000256" key="1">
    <source>
        <dbReference type="ARBA" id="ARBA00022679"/>
    </source>
</evidence>
<dbReference type="SMART" id="SM00827">
    <property type="entry name" value="PKS_AT"/>
    <property type="match status" value="1"/>
</dbReference>
<reference evidence="6 7" key="1">
    <citation type="submission" date="2018-08" db="EMBL/GenBank/DDBJ databases">
        <title>Draft genome sequence of Psychrilyobacter sp. strain SD5 isolated from Black Sea water.</title>
        <authorList>
            <person name="Yadav S."/>
            <person name="Villanueva L."/>
            <person name="Damste J.S.S."/>
        </authorList>
    </citation>
    <scope>NUCLEOTIDE SEQUENCE [LARGE SCALE GENOMIC DNA]</scope>
    <source>
        <strain evidence="6 7">SD5</strain>
    </source>
</reference>
<accession>A0ABX9KL02</accession>
<dbReference type="InterPro" id="IPR016036">
    <property type="entry name" value="Malonyl_transacylase_ACP-bd"/>
</dbReference>
<evidence type="ECO:0000256" key="2">
    <source>
        <dbReference type="ARBA" id="ARBA00023315"/>
    </source>
</evidence>
<dbReference type="EC" id="2.3.1.39" evidence="4"/>
<dbReference type="NCBIfam" id="TIGR00128">
    <property type="entry name" value="fabD"/>
    <property type="match status" value="1"/>
</dbReference>
<name>A0ABX9KL02_9FUSO</name>
<evidence type="ECO:0000259" key="5">
    <source>
        <dbReference type="SMART" id="SM00827"/>
    </source>
</evidence>
<dbReference type="PANTHER" id="PTHR42681">
    <property type="entry name" value="MALONYL-COA-ACYL CARRIER PROTEIN TRANSACYLASE, MITOCHONDRIAL"/>
    <property type="match status" value="1"/>
</dbReference>
<dbReference type="InterPro" id="IPR016035">
    <property type="entry name" value="Acyl_Trfase/lysoPLipase"/>
</dbReference>
<organism evidence="6 7">
    <name type="scientific">Psychrilyobacter piezotolerans</name>
    <dbReference type="NCBI Taxonomy" id="2293438"/>
    <lineage>
        <taxon>Bacteria</taxon>
        <taxon>Fusobacteriati</taxon>
        <taxon>Fusobacteriota</taxon>
        <taxon>Fusobacteriia</taxon>
        <taxon>Fusobacteriales</taxon>
        <taxon>Fusobacteriaceae</taxon>
        <taxon>Psychrilyobacter</taxon>
    </lineage>
</organism>
<dbReference type="PANTHER" id="PTHR42681:SF1">
    <property type="entry name" value="MALONYL-COA-ACYL CARRIER PROTEIN TRANSACYLASE, MITOCHONDRIAL"/>
    <property type="match status" value="1"/>
</dbReference>
<dbReference type="InterPro" id="IPR050858">
    <property type="entry name" value="Mal-CoA-ACP_Trans/PKS_FabD"/>
</dbReference>